<organism evidence="1 2">
    <name type="scientific">Aspergillus sclerotialis</name>
    <dbReference type="NCBI Taxonomy" id="2070753"/>
    <lineage>
        <taxon>Eukaryota</taxon>
        <taxon>Fungi</taxon>
        <taxon>Dikarya</taxon>
        <taxon>Ascomycota</taxon>
        <taxon>Pezizomycotina</taxon>
        <taxon>Eurotiomycetes</taxon>
        <taxon>Eurotiomycetidae</taxon>
        <taxon>Eurotiales</taxon>
        <taxon>Aspergillaceae</taxon>
        <taxon>Aspergillus</taxon>
        <taxon>Aspergillus subgen. Polypaecilum</taxon>
    </lineage>
</organism>
<dbReference type="STRING" id="2070753.A0A3A2ZMA9"/>
<evidence type="ECO:0000313" key="2">
    <source>
        <dbReference type="Proteomes" id="UP000266188"/>
    </source>
</evidence>
<evidence type="ECO:0000313" key="1">
    <source>
        <dbReference type="EMBL" id="RJE22547.1"/>
    </source>
</evidence>
<gene>
    <name evidence="1" type="ORF">PHISCL_05123</name>
</gene>
<comment type="caution">
    <text evidence="1">The sequence shown here is derived from an EMBL/GenBank/DDBJ whole genome shotgun (WGS) entry which is preliminary data.</text>
</comment>
<keyword evidence="2" id="KW-1185">Reference proteome</keyword>
<protein>
    <submittedName>
        <fullName evidence="1">Uncharacterized protein</fullName>
    </submittedName>
</protein>
<sequence length="90" mass="10143">MFFAFDVSNTAYDPEKGHLAEQNNLPVVTVRLSQDTRAYKAGPPVQNQVNNNIGWLHNANGKNSLPPFIEDYTLGVQEYGEPRDVQLLLR</sequence>
<dbReference type="OrthoDB" id="4358740at2759"/>
<name>A0A3A2ZMA9_9EURO</name>
<proteinExistence type="predicted"/>
<dbReference type="EMBL" id="MVGC01000163">
    <property type="protein sequence ID" value="RJE22547.1"/>
    <property type="molecule type" value="Genomic_DNA"/>
</dbReference>
<dbReference type="AlphaFoldDB" id="A0A3A2ZMA9"/>
<dbReference type="Proteomes" id="UP000266188">
    <property type="component" value="Unassembled WGS sequence"/>
</dbReference>
<reference evidence="2" key="1">
    <citation type="submission" date="2017-02" db="EMBL/GenBank/DDBJ databases">
        <authorList>
            <person name="Tafer H."/>
            <person name="Lopandic K."/>
        </authorList>
    </citation>
    <scope>NUCLEOTIDE SEQUENCE [LARGE SCALE GENOMIC DNA]</scope>
    <source>
        <strain evidence="2">CBS 366.77</strain>
    </source>
</reference>
<accession>A0A3A2ZMA9</accession>